<evidence type="ECO:0000256" key="2">
    <source>
        <dbReference type="ARBA" id="ARBA00022729"/>
    </source>
</evidence>
<feature type="signal peptide" evidence="4">
    <location>
        <begin position="1"/>
        <end position="19"/>
    </location>
</feature>
<sequence>MKKTSLIFAALFATTFAMAQNTATTTQTGNGNGAETTQTGNNTSTTTQAGPNNIAETTQVGQNSASINQSNFATPGHFASISQQGDQGSAGIGNSADIVQQQRGASATIEQVGDNNRAGLTQAGPNDAGTAVATTAGIYQKGNDNLLSTVNGNGVIGNANGSAYMQNGTSFPNDKSFLQVDQLGDGNKAGVYLMGGTDASILQDGNLNSASINSQSNATGALNLASIAQTGDENTARIDQGPRGSSLFSGDDNHASIGQDGFDNTASINQFGEGNRATLTQLGDLNLGTISQTGIGHIATMTQNGMSNTAVITQTGN</sequence>
<organism evidence="5 6">
    <name type="scientific">Belliella aquatica</name>
    <dbReference type="NCBI Taxonomy" id="1323734"/>
    <lineage>
        <taxon>Bacteria</taxon>
        <taxon>Pseudomonadati</taxon>
        <taxon>Bacteroidota</taxon>
        <taxon>Cytophagia</taxon>
        <taxon>Cytophagales</taxon>
        <taxon>Cyclobacteriaceae</taxon>
        <taxon>Belliella</taxon>
    </lineage>
</organism>
<dbReference type="Proteomes" id="UP000635885">
    <property type="component" value="Unassembled WGS sequence"/>
</dbReference>
<evidence type="ECO:0000256" key="3">
    <source>
        <dbReference type="SAM" id="MobiDB-lite"/>
    </source>
</evidence>
<keyword evidence="6" id="KW-1185">Reference proteome</keyword>
<feature type="chain" id="PRO_5045157857" description="Curlin associated repeat-containing protein" evidence="4">
    <location>
        <begin position="20"/>
        <end position="317"/>
    </location>
</feature>
<gene>
    <name evidence="5" type="ORF">GCM10010993_17730</name>
</gene>
<dbReference type="RefSeq" id="WP_188441916.1">
    <property type="nucleotide sequence ID" value="NZ_BMFD01000005.1"/>
</dbReference>
<evidence type="ECO:0000313" key="5">
    <source>
        <dbReference type="EMBL" id="GGC39426.1"/>
    </source>
</evidence>
<proteinExistence type="inferred from homology"/>
<comment type="caution">
    <text evidence="5">The sequence shown here is derived from an EMBL/GenBank/DDBJ whole genome shotgun (WGS) entry which is preliminary data.</text>
</comment>
<name>A0ABQ1MI69_9BACT</name>
<feature type="region of interest" description="Disordered" evidence="3">
    <location>
        <begin position="235"/>
        <end position="254"/>
    </location>
</feature>
<feature type="region of interest" description="Disordered" evidence="3">
    <location>
        <begin position="25"/>
        <end position="93"/>
    </location>
</feature>
<evidence type="ECO:0000256" key="1">
    <source>
        <dbReference type="ARBA" id="ARBA00009766"/>
    </source>
</evidence>
<evidence type="ECO:0000256" key="4">
    <source>
        <dbReference type="SAM" id="SignalP"/>
    </source>
</evidence>
<comment type="similarity">
    <text evidence="1">Belongs to the CsgA/CsgB family.</text>
</comment>
<protein>
    <recommendedName>
        <fullName evidence="7">Curlin associated repeat-containing protein</fullName>
    </recommendedName>
</protein>
<accession>A0ABQ1MI69</accession>
<dbReference type="EMBL" id="BMFD01000005">
    <property type="protein sequence ID" value="GGC39426.1"/>
    <property type="molecule type" value="Genomic_DNA"/>
</dbReference>
<dbReference type="InterPro" id="IPR009742">
    <property type="entry name" value="Curlin_rpt"/>
</dbReference>
<keyword evidence="2 4" id="KW-0732">Signal</keyword>
<evidence type="ECO:0000313" key="6">
    <source>
        <dbReference type="Proteomes" id="UP000635885"/>
    </source>
</evidence>
<evidence type="ECO:0008006" key="7">
    <source>
        <dbReference type="Google" id="ProtNLM"/>
    </source>
</evidence>
<reference evidence="6" key="1">
    <citation type="journal article" date="2019" name="Int. J. Syst. Evol. Microbiol.">
        <title>The Global Catalogue of Microorganisms (GCM) 10K type strain sequencing project: providing services to taxonomists for standard genome sequencing and annotation.</title>
        <authorList>
            <consortium name="The Broad Institute Genomics Platform"/>
            <consortium name="The Broad Institute Genome Sequencing Center for Infectious Disease"/>
            <person name="Wu L."/>
            <person name="Ma J."/>
        </authorList>
    </citation>
    <scope>NUCLEOTIDE SEQUENCE [LARGE SCALE GENOMIC DNA]</scope>
    <source>
        <strain evidence="6">CGMCC 1.12479</strain>
    </source>
</reference>
<feature type="compositionally biased region" description="Low complexity" evidence="3">
    <location>
        <begin position="25"/>
        <end position="48"/>
    </location>
</feature>
<feature type="compositionally biased region" description="Polar residues" evidence="3">
    <location>
        <begin position="49"/>
        <end position="73"/>
    </location>
</feature>
<dbReference type="Pfam" id="PF07012">
    <property type="entry name" value="Curlin_rpt"/>
    <property type="match status" value="3"/>
</dbReference>